<evidence type="ECO:0000313" key="2">
    <source>
        <dbReference type="EMBL" id="EGC36974.1"/>
    </source>
</evidence>
<dbReference type="InParanoid" id="F0ZGD2"/>
<feature type="compositionally biased region" description="Acidic residues" evidence="1">
    <location>
        <begin position="12"/>
        <end position="28"/>
    </location>
</feature>
<keyword evidence="3" id="KW-1185">Reference proteome</keyword>
<dbReference type="VEuPathDB" id="AmoebaDB:DICPUDRAFT_150449"/>
<accession>F0ZGD2</accession>
<dbReference type="GeneID" id="10503882"/>
<evidence type="ECO:0000313" key="3">
    <source>
        <dbReference type="Proteomes" id="UP000001064"/>
    </source>
</evidence>
<dbReference type="EMBL" id="GL871011">
    <property type="protein sequence ID" value="EGC36974.1"/>
    <property type="molecule type" value="Genomic_DNA"/>
</dbReference>
<dbReference type="AlphaFoldDB" id="F0ZGD2"/>
<reference evidence="3" key="1">
    <citation type="journal article" date="2011" name="Genome Biol.">
        <title>Comparative genomics of the social amoebae Dictyostelium discoideum and Dictyostelium purpureum.</title>
        <authorList>
            <consortium name="US DOE Joint Genome Institute (JGI-PGF)"/>
            <person name="Sucgang R."/>
            <person name="Kuo A."/>
            <person name="Tian X."/>
            <person name="Salerno W."/>
            <person name="Parikh A."/>
            <person name="Feasley C.L."/>
            <person name="Dalin E."/>
            <person name="Tu H."/>
            <person name="Huang E."/>
            <person name="Barry K."/>
            <person name="Lindquist E."/>
            <person name="Shapiro H."/>
            <person name="Bruce D."/>
            <person name="Schmutz J."/>
            <person name="Salamov A."/>
            <person name="Fey P."/>
            <person name="Gaudet P."/>
            <person name="Anjard C."/>
            <person name="Babu M.M."/>
            <person name="Basu S."/>
            <person name="Bushmanova Y."/>
            <person name="van der Wel H."/>
            <person name="Katoh-Kurasawa M."/>
            <person name="Dinh C."/>
            <person name="Coutinho P.M."/>
            <person name="Saito T."/>
            <person name="Elias M."/>
            <person name="Schaap P."/>
            <person name="Kay R.R."/>
            <person name="Henrissat B."/>
            <person name="Eichinger L."/>
            <person name="Rivero F."/>
            <person name="Putnam N.H."/>
            <person name="West C.M."/>
            <person name="Loomis W.F."/>
            <person name="Chisholm R.L."/>
            <person name="Shaulsky G."/>
            <person name="Strassmann J.E."/>
            <person name="Queller D.C."/>
            <person name="Kuspa A."/>
            <person name="Grigoriev I.V."/>
        </authorList>
    </citation>
    <scope>NUCLEOTIDE SEQUENCE [LARGE SCALE GENOMIC DNA]</scope>
    <source>
        <strain evidence="3">QSDP1</strain>
    </source>
</reference>
<evidence type="ECO:0000256" key="1">
    <source>
        <dbReference type="SAM" id="MobiDB-lite"/>
    </source>
</evidence>
<proteinExistence type="predicted"/>
<dbReference type="RefSeq" id="XP_003286471.1">
    <property type="nucleotide sequence ID" value="XM_003286423.1"/>
</dbReference>
<dbReference type="KEGG" id="dpp:DICPUDRAFT_150449"/>
<sequence>MHENTPSQGNNENDESEDNNIDEGTAEDEVFDGRKYYKMVIENLIDEGLSTLKRLYYSVGQSI</sequence>
<feature type="region of interest" description="Disordered" evidence="1">
    <location>
        <begin position="1"/>
        <end position="28"/>
    </location>
</feature>
<dbReference type="Proteomes" id="UP000001064">
    <property type="component" value="Unassembled WGS sequence"/>
</dbReference>
<organism evidence="2 3">
    <name type="scientific">Dictyostelium purpureum</name>
    <name type="common">Slime mold</name>
    <dbReference type="NCBI Taxonomy" id="5786"/>
    <lineage>
        <taxon>Eukaryota</taxon>
        <taxon>Amoebozoa</taxon>
        <taxon>Evosea</taxon>
        <taxon>Eumycetozoa</taxon>
        <taxon>Dictyostelia</taxon>
        <taxon>Dictyosteliales</taxon>
        <taxon>Dictyosteliaceae</taxon>
        <taxon>Dictyostelium</taxon>
    </lineage>
</organism>
<name>F0ZGD2_DICPU</name>
<protein>
    <submittedName>
        <fullName evidence="2">Uncharacterized protein</fullName>
    </submittedName>
</protein>
<gene>
    <name evidence="2" type="ORF">DICPUDRAFT_150449</name>
</gene>